<dbReference type="GO" id="GO:0061503">
    <property type="term" value="F:tRNA threonylcarbamoyladenosine dehydratase"/>
    <property type="evidence" value="ECO:0007669"/>
    <property type="project" value="TreeGrafter"/>
</dbReference>
<dbReference type="AlphaFoldDB" id="A0A8K0Y1L8"/>
<evidence type="ECO:0000259" key="6">
    <source>
        <dbReference type="Pfam" id="PF00899"/>
    </source>
</evidence>
<dbReference type="CDD" id="cd01483">
    <property type="entry name" value="E1_enzyme_family"/>
    <property type="match status" value="1"/>
</dbReference>
<name>A0A8K0Y1L8_9RHOB</name>
<keyword evidence="5" id="KW-0482">Metalloprotease</keyword>
<accession>A0A8K0Y1L8</accession>
<dbReference type="InterPro" id="IPR028090">
    <property type="entry name" value="JAB_dom_prok"/>
</dbReference>
<keyword evidence="3" id="KW-0378">Hydrolase</keyword>
<dbReference type="PANTHER" id="PTHR43267:SF3">
    <property type="entry name" value="THIF PROTEIN"/>
    <property type="match status" value="1"/>
</dbReference>
<dbReference type="GO" id="GO:0061504">
    <property type="term" value="P:cyclic threonylcarbamoyladenosine biosynthetic process"/>
    <property type="evidence" value="ECO:0007669"/>
    <property type="project" value="TreeGrafter"/>
</dbReference>
<dbReference type="SUPFAM" id="SSF69572">
    <property type="entry name" value="Activating enzymes of the ubiquitin-like proteins"/>
    <property type="match status" value="1"/>
</dbReference>
<dbReference type="RefSeq" id="WP_202689003.1">
    <property type="nucleotide sequence ID" value="NZ_JAESVN010000005.1"/>
</dbReference>
<evidence type="ECO:0000256" key="4">
    <source>
        <dbReference type="ARBA" id="ARBA00022833"/>
    </source>
</evidence>
<evidence type="ECO:0000256" key="2">
    <source>
        <dbReference type="ARBA" id="ARBA00022723"/>
    </source>
</evidence>
<feature type="domain" description="JAB" evidence="7">
    <location>
        <begin position="17"/>
        <end position="129"/>
    </location>
</feature>
<feature type="domain" description="THIF-type NAD/FAD binding fold" evidence="6">
    <location>
        <begin position="183"/>
        <end position="314"/>
    </location>
</feature>
<dbReference type="GO" id="GO:0046872">
    <property type="term" value="F:metal ion binding"/>
    <property type="evidence" value="ECO:0007669"/>
    <property type="project" value="UniProtKB-KW"/>
</dbReference>
<dbReference type="Proteomes" id="UP000648908">
    <property type="component" value="Unassembled WGS sequence"/>
</dbReference>
<dbReference type="PANTHER" id="PTHR43267">
    <property type="entry name" value="TRNA THREONYLCARBAMOYLADENOSINE DEHYDRATASE"/>
    <property type="match status" value="1"/>
</dbReference>
<keyword evidence="8" id="KW-0808">Transferase</keyword>
<dbReference type="EMBL" id="JAESVN010000005">
    <property type="protein sequence ID" value="MBL4918002.1"/>
    <property type="molecule type" value="Genomic_DNA"/>
</dbReference>
<keyword evidence="8" id="KW-0548">Nucleotidyltransferase</keyword>
<keyword evidence="2" id="KW-0479">Metal-binding</keyword>
<dbReference type="Pfam" id="PF14464">
    <property type="entry name" value="Prok-JAB"/>
    <property type="match status" value="1"/>
</dbReference>
<evidence type="ECO:0000313" key="9">
    <source>
        <dbReference type="Proteomes" id="UP000648908"/>
    </source>
</evidence>
<dbReference type="Gene3D" id="3.40.50.720">
    <property type="entry name" value="NAD(P)-binding Rossmann-like Domain"/>
    <property type="match status" value="1"/>
</dbReference>
<keyword evidence="1" id="KW-0645">Protease</keyword>
<evidence type="ECO:0000256" key="5">
    <source>
        <dbReference type="ARBA" id="ARBA00023049"/>
    </source>
</evidence>
<dbReference type="GO" id="GO:0016779">
    <property type="term" value="F:nucleotidyltransferase activity"/>
    <property type="evidence" value="ECO:0007669"/>
    <property type="project" value="UniProtKB-KW"/>
</dbReference>
<dbReference type="Pfam" id="PF00899">
    <property type="entry name" value="ThiF"/>
    <property type="match status" value="1"/>
</dbReference>
<gene>
    <name evidence="8" type="ORF">JL811_12315</name>
</gene>
<evidence type="ECO:0000256" key="1">
    <source>
        <dbReference type="ARBA" id="ARBA00022670"/>
    </source>
</evidence>
<proteinExistence type="predicted"/>
<dbReference type="InterPro" id="IPR000594">
    <property type="entry name" value="ThiF_NAD_FAD-bd"/>
</dbReference>
<keyword evidence="4" id="KW-0862">Zinc</keyword>
<protein>
    <submittedName>
        <fullName evidence="8">ThiF family adenylyltransferase</fullName>
    </submittedName>
</protein>
<sequence length="465" mass="50465">MMPNWTLSFAGATLDCVRRHLFPGDGCEAAAILVCARVPGPRQRLLVRKAVLVPYEDCTLREPDRIVWPGLWIEEAIDLAEAENLSLILIHSHPGGLFDFSEADDQSDARVMLGLFEALGSLHGSAIMIPDGRVRGRLYAQDGTCWPINLVSVIGDDIDLIWTGEHPPSRFADRPVAFTSGMTRELGRLRAVVIGVSGTGSIIGEQAARLGFGSVDLIDFDRIEPHNLNRILNATQADAGERRLKVEMFASAVASHRGEGVATAIPASITSREAVLSASQADVLFCCVDTLEARQMADFIAQAFLLPLFDMGVVIPLRKAARGMAIADVCGRVDYVQPGGSTLLDRGVYSPASLRAEYLRRTAPGAHRHELEAGYIKGMIEEAPSVITLNMRVAAAAMNEFIARAYPFRLDPNGHYARTGFSLAASEEEFTAEVAFPRSSLGLLARGDLEPLLGLPLLKPRRADR</sequence>
<evidence type="ECO:0000313" key="8">
    <source>
        <dbReference type="EMBL" id="MBL4918002.1"/>
    </source>
</evidence>
<organism evidence="8 9">
    <name type="scientific">Szabonella alba</name>
    <dbReference type="NCBI Taxonomy" id="2804194"/>
    <lineage>
        <taxon>Bacteria</taxon>
        <taxon>Pseudomonadati</taxon>
        <taxon>Pseudomonadota</taxon>
        <taxon>Alphaproteobacteria</taxon>
        <taxon>Rhodobacterales</taxon>
        <taxon>Paracoccaceae</taxon>
        <taxon>Szabonella</taxon>
    </lineage>
</organism>
<comment type="caution">
    <text evidence="8">The sequence shown here is derived from an EMBL/GenBank/DDBJ whole genome shotgun (WGS) entry which is preliminary data.</text>
</comment>
<dbReference type="InterPro" id="IPR045886">
    <property type="entry name" value="ThiF/MoeB/HesA"/>
</dbReference>
<dbReference type="InterPro" id="IPR035985">
    <property type="entry name" value="Ubiquitin-activating_enz"/>
</dbReference>
<dbReference type="GO" id="GO:0008237">
    <property type="term" value="F:metallopeptidase activity"/>
    <property type="evidence" value="ECO:0007669"/>
    <property type="project" value="UniProtKB-KW"/>
</dbReference>
<evidence type="ECO:0000259" key="7">
    <source>
        <dbReference type="Pfam" id="PF14464"/>
    </source>
</evidence>
<evidence type="ECO:0000256" key="3">
    <source>
        <dbReference type="ARBA" id="ARBA00022801"/>
    </source>
</evidence>
<reference evidence="8" key="1">
    <citation type="submission" date="2021-01" db="EMBL/GenBank/DDBJ databases">
        <title>Tabrizicola alba sp. nov. a motile alkaliphilic bacterium isolated from a soda lake.</title>
        <authorList>
            <person name="Szuroczki S."/>
            <person name="Abbaszade G."/>
            <person name="Schumann P."/>
            <person name="Toth E."/>
        </authorList>
    </citation>
    <scope>NUCLEOTIDE SEQUENCE</scope>
    <source>
        <strain evidence="8">DMG-N-6</strain>
    </source>
</reference>
<keyword evidence="9" id="KW-1185">Reference proteome</keyword>
<dbReference type="GO" id="GO:0006508">
    <property type="term" value="P:proteolysis"/>
    <property type="evidence" value="ECO:0007669"/>
    <property type="project" value="UniProtKB-KW"/>
</dbReference>
<dbReference type="GO" id="GO:0008641">
    <property type="term" value="F:ubiquitin-like modifier activating enzyme activity"/>
    <property type="evidence" value="ECO:0007669"/>
    <property type="project" value="InterPro"/>
</dbReference>